<feature type="transmembrane region" description="Helical" evidence="9">
    <location>
        <begin position="20"/>
        <end position="40"/>
    </location>
</feature>
<evidence type="ECO:0000256" key="3">
    <source>
        <dbReference type="ARBA" id="ARBA00022692"/>
    </source>
</evidence>
<dbReference type="Gene3D" id="2.60.40.1220">
    <property type="match status" value="1"/>
</dbReference>
<dbReference type="AlphaFoldDB" id="A0A8E2B9Y6"/>
<evidence type="ECO:0000313" key="12">
    <source>
        <dbReference type="EMBL" id="MBB6464961.1"/>
    </source>
</evidence>
<feature type="domain" description="CopC" evidence="10">
    <location>
        <begin position="37"/>
        <end position="128"/>
    </location>
</feature>
<dbReference type="EMBL" id="JACHGI010000001">
    <property type="protein sequence ID" value="MBB6464961.1"/>
    <property type="molecule type" value="Genomic_DNA"/>
</dbReference>
<keyword evidence="3 9" id="KW-0812">Transmembrane</keyword>
<evidence type="ECO:0000259" key="10">
    <source>
        <dbReference type="Pfam" id="PF04234"/>
    </source>
</evidence>
<feature type="transmembrane region" description="Helical" evidence="9">
    <location>
        <begin position="323"/>
        <end position="344"/>
    </location>
</feature>
<organism evidence="12 13">
    <name type="scientific">Aminobacter carboxidus</name>
    <dbReference type="NCBI Taxonomy" id="376165"/>
    <lineage>
        <taxon>Bacteria</taxon>
        <taxon>Pseudomonadati</taxon>
        <taxon>Pseudomonadota</taxon>
        <taxon>Alphaproteobacteria</taxon>
        <taxon>Hyphomicrobiales</taxon>
        <taxon>Phyllobacteriaceae</taxon>
        <taxon>Aminobacter</taxon>
    </lineage>
</organism>
<feature type="transmembrane region" description="Helical" evidence="9">
    <location>
        <begin position="228"/>
        <end position="249"/>
    </location>
</feature>
<dbReference type="GO" id="GO:0005886">
    <property type="term" value="C:plasma membrane"/>
    <property type="evidence" value="ECO:0007669"/>
    <property type="project" value="UniProtKB-SubCell"/>
</dbReference>
<feature type="transmembrane region" description="Helical" evidence="9">
    <location>
        <begin position="186"/>
        <end position="208"/>
    </location>
</feature>
<dbReference type="Pfam" id="PF04234">
    <property type="entry name" value="CopC"/>
    <property type="match status" value="1"/>
</dbReference>
<comment type="subcellular location">
    <subcellularLocation>
        <location evidence="1">Cell membrane</location>
        <topology evidence="1">Multi-pass membrane protein</topology>
    </subcellularLocation>
</comment>
<dbReference type="GO" id="GO:0042597">
    <property type="term" value="C:periplasmic space"/>
    <property type="evidence" value="ECO:0007669"/>
    <property type="project" value="InterPro"/>
</dbReference>
<sequence>MTRHTLSAWRAISGGQLRSLMLAVLIGLMSAVPAFAHASLVGTSPPDGAVIERPPEHLTLRFSEPVSPLLLNLIKPDRTSLNLADFEVTDRSLRVFLPSSLLDGTYVLSWRVVSSDGHPIGGSVVFSVGIPSTRSMPNFEDSGRSVRTSIWVGKVAMYLGLFLGAGGAFALSWITRGDPSGRIPVVLLVAFGIAGCGLSAGSQGLDALGAPMFRMLEADTWHAAMDTAFGPTIIIAVIVLAMALGSVLSIGLQARVLSLAALIGVGFALSQSGHAASAEPRWLMRSMVFTHGVGIAYWTGALMPLGLVLASRRPDSANALLRFSRTIPYLVAAILVSGIVLASVQLEQLEALVSTAYGRVLLLKMSLLTALFGLAILNRWKLTAPLATRQLVRSIAAETLIVVLIFAVAAFWRFTPPPRTLSIAAAADIAMVHVHTATAMADVTVSPGRAGPVSASIALAAGPAEPRQVELVAIHADAGIGPMRRRARRCQDQWCVEGLILPVPGTWVVRVEVLISDFELEKLEGSIEIRP</sequence>
<keyword evidence="7" id="KW-0186">Copper</keyword>
<evidence type="ECO:0000256" key="7">
    <source>
        <dbReference type="ARBA" id="ARBA00023008"/>
    </source>
</evidence>
<dbReference type="Pfam" id="PF05425">
    <property type="entry name" value="CopD"/>
    <property type="match status" value="1"/>
</dbReference>
<evidence type="ECO:0000259" key="11">
    <source>
        <dbReference type="Pfam" id="PF05425"/>
    </source>
</evidence>
<keyword evidence="4" id="KW-0479">Metal-binding</keyword>
<accession>A0A8E2B9Y6</accession>
<dbReference type="PANTHER" id="PTHR34820">
    <property type="entry name" value="INNER MEMBRANE PROTEIN YEBZ"/>
    <property type="match status" value="1"/>
</dbReference>
<dbReference type="SUPFAM" id="SSF81296">
    <property type="entry name" value="E set domains"/>
    <property type="match status" value="1"/>
</dbReference>
<dbReference type="InterPro" id="IPR014755">
    <property type="entry name" value="Cu-Rt/internalin_Ig-like"/>
</dbReference>
<dbReference type="GO" id="GO:0006825">
    <property type="term" value="P:copper ion transport"/>
    <property type="evidence" value="ECO:0007669"/>
    <property type="project" value="InterPro"/>
</dbReference>
<dbReference type="RefSeq" id="WP_246470526.1">
    <property type="nucleotide sequence ID" value="NZ_JACHGI010000001.1"/>
</dbReference>
<feature type="transmembrane region" description="Helical" evidence="9">
    <location>
        <begin position="356"/>
        <end position="378"/>
    </location>
</feature>
<feature type="transmembrane region" description="Helical" evidence="9">
    <location>
        <begin position="155"/>
        <end position="174"/>
    </location>
</feature>
<evidence type="ECO:0000256" key="2">
    <source>
        <dbReference type="ARBA" id="ARBA00022475"/>
    </source>
</evidence>
<reference evidence="12 13" key="1">
    <citation type="submission" date="2020-08" db="EMBL/GenBank/DDBJ databases">
        <title>Genomic Encyclopedia of Type Strains, Phase IV (KMG-IV): sequencing the most valuable type-strain genomes for metagenomic binning, comparative biology and taxonomic classification.</title>
        <authorList>
            <person name="Goeker M."/>
        </authorList>
    </citation>
    <scope>NUCLEOTIDE SEQUENCE [LARGE SCALE GENOMIC DNA]</scope>
    <source>
        <strain evidence="12 13">DSM 17454</strain>
    </source>
</reference>
<proteinExistence type="predicted"/>
<protein>
    <submittedName>
        <fullName evidence="12">Copper transport protein</fullName>
    </submittedName>
</protein>
<keyword evidence="6 9" id="KW-1133">Transmembrane helix</keyword>
<dbReference type="InterPro" id="IPR008457">
    <property type="entry name" value="Cu-R_CopD_dom"/>
</dbReference>
<comment type="caution">
    <text evidence="12">The sequence shown here is derived from an EMBL/GenBank/DDBJ whole genome shotgun (WGS) entry which is preliminary data.</text>
</comment>
<evidence type="ECO:0000256" key="8">
    <source>
        <dbReference type="ARBA" id="ARBA00023136"/>
    </source>
</evidence>
<dbReference type="InterPro" id="IPR014756">
    <property type="entry name" value="Ig_E-set"/>
</dbReference>
<evidence type="ECO:0000256" key="5">
    <source>
        <dbReference type="ARBA" id="ARBA00022729"/>
    </source>
</evidence>
<dbReference type="PANTHER" id="PTHR34820:SF4">
    <property type="entry name" value="INNER MEMBRANE PROTEIN YEBZ"/>
    <property type="match status" value="1"/>
</dbReference>
<dbReference type="GO" id="GO:0046688">
    <property type="term" value="P:response to copper ion"/>
    <property type="evidence" value="ECO:0007669"/>
    <property type="project" value="InterPro"/>
</dbReference>
<name>A0A8E2B9Y6_9HYPH</name>
<dbReference type="InterPro" id="IPR007348">
    <property type="entry name" value="CopC_dom"/>
</dbReference>
<evidence type="ECO:0000256" key="1">
    <source>
        <dbReference type="ARBA" id="ARBA00004651"/>
    </source>
</evidence>
<feature type="transmembrane region" description="Helical" evidence="9">
    <location>
        <begin position="390"/>
        <end position="412"/>
    </location>
</feature>
<keyword evidence="5" id="KW-0732">Signal</keyword>
<keyword evidence="2" id="KW-1003">Cell membrane</keyword>
<dbReference type="Proteomes" id="UP000532373">
    <property type="component" value="Unassembled WGS sequence"/>
</dbReference>
<evidence type="ECO:0000256" key="9">
    <source>
        <dbReference type="SAM" id="Phobius"/>
    </source>
</evidence>
<feature type="transmembrane region" description="Helical" evidence="9">
    <location>
        <begin position="256"/>
        <end position="276"/>
    </location>
</feature>
<evidence type="ECO:0000256" key="6">
    <source>
        <dbReference type="ARBA" id="ARBA00022989"/>
    </source>
</evidence>
<keyword evidence="8 9" id="KW-0472">Membrane</keyword>
<feature type="domain" description="Copper resistance protein D" evidence="11">
    <location>
        <begin position="319"/>
        <end position="412"/>
    </location>
</feature>
<evidence type="ECO:0000313" key="13">
    <source>
        <dbReference type="Proteomes" id="UP000532373"/>
    </source>
</evidence>
<dbReference type="InterPro" id="IPR032694">
    <property type="entry name" value="CopC/D"/>
</dbReference>
<gene>
    <name evidence="12" type="ORF">HNQ96_000808</name>
</gene>
<feature type="transmembrane region" description="Helical" evidence="9">
    <location>
        <begin position="288"/>
        <end position="311"/>
    </location>
</feature>
<dbReference type="GO" id="GO:0005507">
    <property type="term" value="F:copper ion binding"/>
    <property type="evidence" value="ECO:0007669"/>
    <property type="project" value="InterPro"/>
</dbReference>
<evidence type="ECO:0000256" key="4">
    <source>
        <dbReference type="ARBA" id="ARBA00022723"/>
    </source>
</evidence>